<dbReference type="Pfam" id="PF08940">
    <property type="entry name" value="DUF1918"/>
    <property type="match status" value="1"/>
</dbReference>
<comment type="caution">
    <text evidence="2">The sequence shown here is derived from an EMBL/GenBank/DDBJ whole genome shotgun (WGS) entry which is preliminary data.</text>
</comment>
<dbReference type="InterPro" id="IPR015035">
    <property type="entry name" value="DUF1918"/>
</dbReference>
<keyword evidence="3" id="KW-1185">Reference proteome</keyword>
<reference evidence="2 3" key="1">
    <citation type="submission" date="2020-04" db="EMBL/GenBank/DDBJ databases">
        <title>MicrobeNet Type strains.</title>
        <authorList>
            <person name="Nicholson A.C."/>
        </authorList>
    </citation>
    <scope>NUCLEOTIDE SEQUENCE [LARGE SCALE GENOMIC DNA]</scope>
    <source>
        <strain evidence="2 3">ATCC 23612</strain>
    </source>
</reference>
<evidence type="ECO:0000313" key="2">
    <source>
        <dbReference type="EMBL" id="NKZ01313.1"/>
    </source>
</evidence>
<feature type="domain" description="DUF1918" evidence="1">
    <location>
        <begin position="1"/>
        <end position="60"/>
    </location>
</feature>
<sequence length="168" mass="17974">MRAHVGDRLVVESPCAEAHRRTGVVTEVGGPGGEPPYRVHWAHAEQGHDDLVYPGPDAHIEHPPGGTGANAEGADAMQTTKRWNVDVVVAEESEGDSARTWAEVGLVADDGTALRGHGMARKHPTDLDIPEIGEELAVSRALSDLSRQLRQVAAEDITDNTGTPWRPT</sequence>
<dbReference type="Gene3D" id="3.30.160.240">
    <property type="entry name" value="Rv1738"/>
    <property type="match status" value="1"/>
</dbReference>
<dbReference type="InterPro" id="IPR038070">
    <property type="entry name" value="Rv2632c-like_sf"/>
</dbReference>
<name>A0A7X6MID7_9ACTN</name>
<protein>
    <submittedName>
        <fullName evidence="2">DUF1876 family protein</fullName>
    </submittedName>
</protein>
<dbReference type="AlphaFoldDB" id="A0A7X6MID7"/>
<gene>
    <name evidence="2" type="ORF">HGB44_27105</name>
</gene>
<dbReference type="Gene3D" id="2.30.30.440">
    <property type="entry name" value="Domain of unknown function DUF1918"/>
    <property type="match status" value="1"/>
</dbReference>
<dbReference type="Proteomes" id="UP000553209">
    <property type="component" value="Unassembled WGS sequence"/>
</dbReference>
<evidence type="ECO:0000313" key="3">
    <source>
        <dbReference type="Proteomes" id="UP000553209"/>
    </source>
</evidence>
<dbReference type="EMBL" id="JAAXPG010000034">
    <property type="protein sequence ID" value="NKZ01313.1"/>
    <property type="molecule type" value="Genomic_DNA"/>
</dbReference>
<dbReference type="SUPFAM" id="SSF50118">
    <property type="entry name" value="Cell growth inhibitor/plasmid maintenance toxic component"/>
    <property type="match status" value="1"/>
</dbReference>
<dbReference type="SUPFAM" id="SSF143212">
    <property type="entry name" value="Rv2632c-like"/>
    <property type="match status" value="1"/>
</dbReference>
<proteinExistence type="predicted"/>
<accession>A0A7X6MID7</accession>
<organism evidence="2 3">
    <name type="scientific">Nocardiopsis alborubida</name>
    <dbReference type="NCBI Taxonomy" id="146802"/>
    <lineage>
        <taxon>Bacteria</taxon>
        <taxon>Bacillati</taxon>
        <taxon>Actinomycetota</taxon>
        <taxon>Actinomycetes</taxon>
        <taxon>Streptosporangiales</taxon>
        <taxon>Nocardiopsidaceae</taxon>
        <taxon>Nocardiopsis</taxon>
    </lineage>
</organism>
<dbReference type="Pfam" id="PF08962">
    <property type="entry name" value="Rv2632c-like"/>
    <property type="match status" value="1"/>
</dbReference>
<dbReference type="RefSeq" id="WP_082768393.1">
    <property type="nucleotide sequence ID" value="NZ_JAAXPG010000034.1"/>
</dbReference>
<evidence type="ECO:0000259" key="1">
    <source>
        <dbReference type="Pfam" id="PF08940"/>
    </source>
</evidence>
<dbReference type="InterPro" id="IPR015057">
    <property type="entry name" value="Rv2632c-like"/>
</dbReference>